<reference evidence="2" key="1">
    <citation type="submission" date="2023-04" db="EMBL/GenBank/DDBJ databases">
        <title>Ambrosiozyma monospora NBRC 1965.</title>
        <authorList>
            <person name="Ichikawa N."/>
            <person name="Sato H."/>
            <person name="Tonouchi N."/>
        </authorList>
    </citation>
    <scope>NUCLEOTIDE SEQUENCE</scope>
    <source>
        <strain evidence="2">NBRC 1965</strain>
    </source>
</reference>
<evidence type="ECO:0000256" key="1">
    <source>
        <dbReference type="SAM" id="MobiDB-lite"/>
    </source>
</evidence>
<dbReference type="AlphaFoldDB" id="A0A9W7DHH5"/>
<gene>
    <name evidence="2" type="ORF">Amon01_000147100</name>
</gene>
<proteinExistence type="predicted"/>
<feature type="compositionally biased region" description="Basic residues" evidence="1">
    <location>
        <begin position="26"/>
        <end position="36"/>
    </location>
</feature>
<feature type="region of interest" description="Disordered" evidence="1">
    <location>
        <begin position="1"/>
        <end position="42"/>
    </location>
</feature>
<accession>A0A9W7DHH5</accession>
<organism evidence="2 3">
    <name type="scientific">Ambrosiozyma monospora</name>
    <name type="common">Yeast</name>
    <name type="synonym">Endomycopsis monosporus</name>
    <dbReference type="NCBI Taxonomy" id="43982"/>
    <lineage>
        <taxon>Eukaryota</taxon>
        <taxon>Fungi</taxon>
        <taxon>Dikarya</taxon>
        <taxon>Ascomycota</taxon>
        <taxon>Saccharomycotina</taxon>
        <taxon>Pichiomycetes</taxon>
        <taxon>Pichiales</taxon>
        <taxon>Pichiaceae</taxon>
        <taxon>Ambrosiozyma</taxon>
    </lineage>
</organism>
<feature type="compositionally biased region" description="Basic and acidic residues" evidence="1">
    <location>
        <begin position="1"/>
        <end position="16"/>
    </location>
</feature>
<name>A0A9W7DHH5_AMBMO</name>
<evidence type="ECO:0000313" key="3">
    <source>
        <dbReference type="Proteomes" id="UP001165063"/>
    </source>
</evidence>
<evidence type="ECO:0000313" key="2">
    <source>
        <dbReference type="EMBL" id="GMG20749.1"/>
    </source>
</evidence>
<keyword evidence="3" id="KW-1185">Reference proteome</keyword>
<comment type="caution">
    <text evidence="2">The sequence shown here is derived from an EMBL/GenBank/DDBJ whole genome shotgun (WGS) entry which is preliminary data.</text>
</comment>
<protein>
    <submittedName>
        <fullName evidence="2">Unnamed protein product</fullName>
    </submittedName>
</protein>
<dbReference type="Proteomes" id="UP001165063">
    <property type="component" value="Unassembled WGS sequence"/>
</dbReference>
<dbReference type="EMBL" id="BSXU01000460">
    <property type="protein sequence ID" value="GMG20749.1"/>
    <property type="molecule type" value="Genomic_DNA"/>
</dbReference>
<sequence>MQHITERLSFSNDRHTPAQKNNSDKNKRKSTQHKKMKAAEKDELGLTEKDLRKLESVCSHCMILSNIMEFKLYWDGLKKGLLANNLFRLLDYLDNQDKYSLQHLSNTESKILVRVLQATIGSRFDELFENYRVGIISPQVETCKVFFDLKKLYQDAKLVKSKKWQFQIQESVNELNIVNDENGNEEGVRNYIAIYKNIKNQAIADKLEYEFNERDVIKLCYQNLRQQSNYKARLVRWEKRHGLGAENAYLYFCKLEEIEFMLLRELPLLSNSNSGVESPHY</sequence>